<dbReference type="GO" id="GO:0003735">
    <property type="term" value="F:structural constituent of ribosome"/>
    <property type="evidence" value="ECO:0007669"/>
    <property type="project" value="TreeGrafter"/>
</dbReference>
<evidence type="ECO:0000256" key="3">
    <source>
        <dbReference type="ARBA" id="ARBA00022980"/>
    </source>
</evidence>
<evidence type="ECO:0000256" key="1">
    <source>
        <dbReference type="ARBA" id="ARBA00004173"/>
    </source>
</evidence>
<keyword evidence="4" id="KW-0496">Mitochondrion</keyword>
<gene>
    <name evidence="8" type="primary">mrpl54</name>
</gene>
<comment type="subcellular location">
    <subcellularLocation>
        <location evidence="1">Mitochondrion</location>
    </subcellularLocation>
</comment>
<dbReference type="Ensembl" id="ENSSFAT00005043466.1">
    <property type="protein sequence ID" value="ENSSFAP00005041939.1"/>
    <property type="gene ID" value="ENSSFAG00005020817.1"/>
</dbReference>
<dbReference type="AlphaFoldDB" id="A0A672ILG4"/>
<dbReference type="InterPro" id="IPR013870">
    <property type="entry name" value="Ribosomal_mL54"/>
</dbReference>
<evidence type="ECO:0000256" key="4">
    <source>
        <dbReference type="ARBA" id="ARBA00023128"/>
    </source>
</evidence>
<dbReference type="PANTHER" id="PTHR28595">
    <property type="entry name" value="39S RIBOSOMAL PROTEIN L54, MITOCHONDRIAL"/>
    <property type="match status" value="1"/>
</dbReference>
<dbReference type="RefSeq" id="XP_029938879.1">
    <property type="nucleotide sequence ID" value="XM_030083019.1"/>
</dbReference>
<keyword evidence="3" id="KW-0689">Ribosomal protein</keyword>
<dbReference type="InParanoid" id="A0A672ILG4"/>
<evidence type="ECO:0000256" key="6">
    <source>
        <dbReference type="ARBA" id="ARBA00033752"/>
    </source>
</evidence>
<dbReference type="Proteomes" id="UP000472267">
    <property type="component" value="Chromosome 23"/>
</dbReference>
<proteinExistence type="inferred from homology"/>
<evidence type="ECO:0000256" key="7">
    <source>
        <dbReference type="ARBA" id="ARBA00035179"/>
    </source>
</evidence>
<dbReference type="OMA" id="WLFEMNV"/>
<reference evidence="8" key="1">
    <citation type="submission" date="2019-06" db="EMBL/GenBank/DDBJ databases">
        <authorList>
            <consortium name="Wellcome Sanger Institute Data Sharing"/>
        </authorList>
    </citation>
    <scope>NUCLEOTIDE SEQUENCE [LARGE SCALE GENOMIC DNA]</scope>
</reference>
<reference evidence="8" key="2">
    <citation type="submission" date="2025-08" db="UniProtKB">
        <authorList>
            <consortium name="Ensembl"/>
        </authorList>
    </citation>
    <scope>IDENTIFICATION</scope>
</reference>
<evidence type="ECO:0000256" key="2">
    <source>
        <dbReference type="ARBA" id="ARBA00022946"/>
    </source>
</evidence>
<dbReference type="Pfam" id="PF08561">
    <property type="entry name" value="Ribosomal_L37"/>
    <property type="match status" value="1"/>
</dbReference>
<protein>
    <recommendedName>
        <fullName evidence="7">Large ribosomal subunit protein mL54</fullName>
    </recommendedName>
</protein>
<sequence length="138" mass="15871">MFARSLFRVASLTQCATSKSTSLLCKTSIFHRGQTCGYAKKVAAKGKGKGMVKAELKGPEVCRDPVRLTSHAVGVNIFKEGEDPKLKPTEEYPEWLFQLNLGLPKKLHELESDTWEYWKRLRKENIWRYNRLNKGKKL</sequence>
<evidence type="ECO:0000313" key="8">
    <source>
        <dbReference type="Ensembl" id="ENSSFAP00005041939.1"/>
    </source>
</evidence>
<dbReference type="GO" id="GO:0005762">
    <property type="term" value="C:mitochondrial large ribosomal subunit"/>
    <property type="evidence" value="ECO:0007669"/>
    <property type="project" value="TreeGrafter"/>
</dbReference>
<dbReference type="CTD" id="116541"/>
<dbReference type="FunCoup" id="A0A672ILG4">
    <property type="interactions" value="614"/>
</dbReference>
<comment type="similarity">
    <text evidence="6">Belongs to the mitochondrion-specific ribosomal protein mL54 family.</text>
</comment>
<accession>A0A672ILG4</accession>
<keyword evidence="9" id="KW-1185">Reference proteome</keyword>
<dbReference type="GeneID" id="115381548"/>
<evidence type="ECO:0000313" key="9">
    <source>
        <dbReference type="Proteomes" id="UP000472267"/>
    </source>
</evidence>
<keyword evidence="5" id="KW-0687">Ribonucleoprotein</keyword>
<evidence type="ECO:0000256" key="5">
    <source>
        <dbReference type="ARBA" id="ARBA00023274"/>
    </source>
</evidence>
<name>A0A672ILG4_SALFA</name>
<reference evidence="8" key="3">
    <citation type="submission" date="2025-09" db="UniProtKB">
        <authorList>
            <consortium name="Ensembl"/>
        </authorList>
    </citation>
    <scope>IDENTIFICATION</scope>
</reference>
<dbReference type="OrthoDB" id="10252718at2759"/>
<organism evidence="8 9">
    <name type="scientific">Salarias fasciatus</name>
    <name type="common">Jewelled blenny</name>
    <name type="synonym">Blennius fasciatus</name>
    <dbReference type="NCBI Taxonomy" id="181472"/>
    <lineage>
        <taxon>Eukaryota</taxon>
        <taxon>Metazoa</taxon>
        <taxon>Chordata</taxon>
        <taxon>Craniata</taxon>
        <taxon>Vertebrata</taxon>
        <taxon>Euteleostomi</taxon>
        <taxon>Actinopterygii</taxon>
        <taxon>Neopterygii</taxon>
        <taxon>Teleostei</taxon>
        <taxon>Neoteleostei</taxon>
        <taxon>Acanthomorphata</taxon>
        <taxon>Ovalentaria</taxon>
        <taxon>Blenniimorphae</taxon>
        <taxon>Blenniiformes</taxon>
        <taxon>Blennioidei</taxon>
        <taxon>Blenniidae</taxon>
        <taxon>Salariinae</taxon>
        <taxon>Salarias</taxon>
    </lineage>
</organism>
<dbReference type="PANTHER" id="PTHR28595:SF1">
    <property type="entry name" value="LARGE RIBOSOMAL SUBUNIT PROTEIN ML54"/>
    <property type="match status" value="1"/>
</dbReference>
<keyword evidence="2" id="KW-0809">Transit peptide</keyword>